<dbReference type="PROSITE" id="PS50071">
    <property type="entry name" value="HOMEOBOX_2"/>
    <property type="match status" value="1"/>
</dbReference>
<evidence type="ECO:0000259" key="7">
    <source>
        <dbReference type="PROSITE" id="PS50071"/>
    </source>
</evidence>
<dbReference type="SUPFAM" id="SSF46689">
    <property type="entry name" value="Homeodomain-like"/>
    <property type="match status" value="1"/>
</dbReference>
<feature type="compositionally biased region" description="Low complexity" evidence="6">
    <location>
        <begin position="571"/>
        <end position="582"/>
    </location>
</feature>
<dbReference type="InterPro" id="IPR009057">
    <property type="entry name" value="Homeodomain-like_sf"/>
</dbReference>
<dbReference type="PANTHER" id="PTHR24327:SF81">
    <property type="entry name" value="HOMEOTIC PROTEIN DISTAL-LESS-RELATED"/>
    <property type="match status" value="1"/>
</dbReference>
<dbReference type="PANTHER" id="PTHR24327">
    <property type="entry name" value="HOMEOBOX PROTEIN"/>
    <property type="match status" value="1"/>
</dbReference>
<dbReference type="GO" id="GO:0000981">
    <property type="term" value="F:DNA-binding transcription factor activity, RNA polymerase II-specific"/>
    <property type="evidence" value="ECO:0007669"/>
    <property type="project" value="InterPro"/>
</dbReference>
<keyword evidence="1 4" id="KW-0238">DNA-binding</keyword>
<dbReference type="AlphaFoldDB" id="A0A8J4X0G1"/>
<evidence type="ECO:0000256" key="5">
    <source>
        <dbReference type="RuleBase" id="RU000682"/>
    </source>
</evidence>
<feature type="region of interest" description="Disordered" evidence="6">
    <location>
        <begin position="619"/>
        <end position="692"/>
    </location>
</feature>
<dbReference type="Proteomes" id="UP000748531">
    <property type="component" value="Unassembled WGS sequence"/>
</dbReference>
<evidence type="ECO:0000313" key="8">
    <source>
        <dbReference type="EMBL" id="KAF5401842.1"/>
    </source>
</evidence>
<keyword evidence="9" id="KW-1185">Reference proteome</keyword>
<evidence type="ECO:0000256" key="1">
    <source>
        <dbReference type="ARBA" id="ARBA00023125"/>
    </source>
</evidence>
<protein>
    <recommendedName>
        <fullName evidence="7">Homeobox domain-containing protein</fullName>
    </recommendedName>
</protein>
<evidence type="ECO:0000256" key="3">
    <source>
        <dbReference type="ARBA" id="ARBA00023242"/>
    </source>
</evidence>
<dbReference type="GO" id="GO:0005634">
    <property type="term" value="C:nucleus"/>
    <property type="evidence" value="ECO:0007669"/>
    <property type="project" value="UniProtKB-SubCell"/>
</dbReference>
<feature type="compositionally biased region" description="Polar residues" evidence="6">
    <location>
        <begin position="619"/>
        <end position="647"/>
    </location>
</feature>
<dbReference type="InterPro" id="IPR050460">
    <property type="entry name" value="Distal-less_Homeobox_TF"/>
</dbReference>
<evidence type="ECO:0000256" key="6">
    <source>
        <dbReference type="SAM" id="MobiDB-lite"/>
    </source>
</evidence>
<dbReference type="SMART" id="SM00389">
    <property type="entry name" value="HOX"/>
    <property type="match status" value="1"/>
</dbReference>
<feature type="domain" description="Homeobox" evidence="7">
    <location>
        <begin position="433"/>
        <end position="493"/>
    </location>
</feature>
<dbReference type="GO" id="GO:0000978">
    <property type="term" value="F:RNA polymerase II cis-regulatory region sequence-specific DNA binding"/>
    <property type="evidence" value="ECO:0007669"/>
    <property type="project" value="TreeGrafter"/>
</dbReference>
<sequence>MLLNRSSEPTSPLESYDNARLMSADFEPLNIDLSDTIAANFDVNLMDITMSDKNVKMTGVDIKSAEGDLEVPLCSPTFSVYLDQVSQGSLTGMPLHILPPRFSALSSKMEAIYDREERHVFDRRTKISTSKSQMENTTSHLPPKVSVSDHESYPMLSHVYDILVENERKRTELSTTSDHPLACKRTSFPEVNQIDESTGLQSQEFNYGCGLRVRSSSSSAICPSSIPTTETFDNDPSTCNALGENREAVIHAPRQSGQEDRTQSPVGIGDSLSVHRPQQMASTMQPAYSAHATSSLLFPGFQRPHGSDSFHHPHFMHTINTPSSRLPVLKYEHNLPSHSPCPQVTPAHAERFDNYGMVAKQNGLPESSLSGATSPLLVNLETSGIFAYNGETQSYFDNGQITNPIHFPYPIQTSTNDDNLADVDSSVSTVRGKKVRKPRTIYSIWQLQVLNRRFVQSQYLNLTERASLAAQLGLTQTQVKIWFQNKRSKLKKILRQGQDPTAFLSGILNEALPDQSESEDGTSPSTTPHPMTGRMYGSSTSDIGEAKSEKGYLNESDENKIPAEGDDRLNVTDNHTTDVNNDPIKTTPSGKYDYIPYGAQNEETKYECLGQVNTYITTQDQDQPSKDTVSFVAGQSPTSNTGSQTPFSSSSSYAESKEELSPRRTSRNVRSTWSPICSTRRQNPDSIDGTAQPQHVADHCISDKDIATQRNPCASKACNEQDHFIQNIKPTLTPTCLEAVSGEMIYPQSSGMDQTTFSISYPRTNSGFSSWLNHTRDVNSGILSRFSQHFYPAEQPRTNQYHNARATHPHLLSTAYRFQWDSCPPSQLNRHDKWPIVGTNTTDPTVSDHHHQQQYFRYPFSTTRDQAGNHVNTITSEHTPYDHYSVQPPFEMTQTEHGLLDGVRLFKS</sequence>
<dbReference type="CDD" id="cd00086">
    <property type="entry name" value="homeodomain"/>
    <property type="match status" value="1"/>
</dbReference>
<dbReference type="Pfam" id="PF00046">
    <property type="entry name" value="Homeodomain"/>
    <property type="match status" value="1"/>
</dbReference>
<dbReference type="PRINTS" id="PR00031">
    <property type="entry name" value="HTHREPRESSR"/>
</dbReference>
<comment type="subcellular location">
    <subcellularLocation>
        <location evidence="4 5">Nucleus</location>
    </subcellularLocation>
</comment>
<dbReference type="EMBL" id="LUCH01002201">
    <property type="protein sequence ID" value="KAF5401842.1"/>
    <property type="molecule type" value="Genomic_DNA"/>
</dbReference>
<accession>A0A8J4X0G1</accession>
<feature type="compositionally biased region" description="Polar residues" evidence="6">
    <location>
        <begin position="668"/>
        <end position="692"/>
    </location>
</feature>
<evidence type="ECO:0000256" key="2">
    <source>
        <dbReference type="ARBA" id="ARBA00023155"/>
    </source>
</evidence>
<comment type="caution">
    <text evidence="8">The sequence shown here is derived from an EMBL/GenBank/DDBJ whole genome shotgun (WGS) entry which is preliminary data.</text>
</comment>
<feature type="region of interest" description="Disordered" evidence="6">
    <location>
        <begin position="513"/>
        <end position="589"/>
    </location>
</feature>
<dbReference type="PROSITE" id="PS00027">
    <property type="entry name" value="HOMEOBOX_1"/>
    <property type="match status" value="1"/>
</dbReference>
<feature type="DNA-binding region" description="Homeobox" evidence="4">
    <location>
        <begin position="435"/>
        <end position="494"/>
    </location>
</feature>
<reference evidence="8" key="1">
    <citation type="submission" date="2019-05" db="EMBL/GenBank/DDBJ databases">
        <title>Annotation for the trematode Paragonimus heterotremus.</title>
        <authorList>
            <person name="Choi Y.-J."/>
        </authorList>
    </citation>
    <scope>NUCLEOTIDE SEQUENCE</scope>
    <source>
        <strain evidence="8">LC</strain>
    </source>
</reference>
<evidence type="ECO:0000313" key="9">
    <source>
        <dbReference type="Proteomes" id="UP000748531"/>
    </source>
</evidence>
<gene>
    <name evidence="8" type="ORF">PHET_05092</name>
</gene>
<organism evidence="8 9">
    <name type="scientific">Paragonimus heterotremus</name>
    <dbReference type="NCBI Taxonomy" id="100268"/>
    <lineage>
        <taxon>Eukaryota</taxon>
        <taxon>Metazoa</taxon>
        <taxon>Spiralia</taxon>
        <taxon>Lophotrochozoa</taxon>
        <taxon>Platyhelminthes</taxon>
        <taxon>Trematoda</taxon>
        <taxon>Digenea</taxon>
        <taxon>Plagiorchiida</taxon>
        <taxon>Troglotremata</taxon>
        <taxon>Troglotrematidae</taxon>
        <taxon>Paragonimus</taxon>
    </lineage>
</organism>
<proteinExistence type="predicted"/>
<dbReference type="InterPro" id="IPR001356">
    <property type="entry name" value="HD"/>
</dbReference>
<feature type="compositionally biased region" description="Basic and acidic residues" evidence="6">
    <location>
        <begin position="544"/>
        <end position="570"/>
    </location>
</feature>
<name>A0A8J4X0G1_9TREM</name>
<dbReference type="Gene3D" id="1.10.10.60">
    <property type="entry name" value="Homeodomain-like"/>
    <property type="match status" value="1"/>
</dbReference>
<keyword evidence="2 4" id="KW-0371">Homeobox</keyword>
<dbReference type="InterPro" id="IPR000047">
    <property type="entry name" value="HTH_motif"/>
</dbReference>
<keyword evidence="3 4" id="KW-0539">Nucleus</keyword>
<dbReference type="InterPro" id="IPR017970">
    <property type="entry name" value="Homeobox_CS"/>
</dbReference>
<evidence type="ECO:0000256" key="4">
    <source>
        <dbReference type="PROSITE-ProRule" id="PRU00108"/>
    </source>
</evidence>
<dbReference type="OrthoDB" id="6159439at2759"/>